<evidence type="ECO:0000256" key="1">
    <source>
        <dbReference type="SAM" id="MobiDB-lite"/>
    </source>
</evidence>
<dbReference type="EMBL" id="CASHTH010002548">
    <property type="protein sequence ID" value="CAI8031567.1"/>
    <property type="molecule type" value="Genomic_DNA"/>
</dbReference>
<name>A0AA35SLY1_GEOBA</name>
<comment type="caution">
    <text evidence="2">The sequence shown here is derived from an EMBL/GenBank/DDBJ whole genome shotgun (WGS) entry which is preliminary data.</text>
</comment>
<proteinExistence type="predicted"/>
<evidence type="ECO:0000313" key="2">
    <source>
        <dbReference type="EMBL" id="CAI8031567.1"/>
    </source>
</evidence>
<dbReference type="Proteomes" id="UP001174909">
    <property type="component" value="Unassembled WGS sequence"/>
</dbReference>
<evidence type="ECO:0000313" key="3">
    <source>
        <dbReference type="Proteomes" id="UP001174909"/>
    </source>
</evidence>
<accession>A0AA35SLY1</accession>
<organism evidence="2 3">
    <name type="scientific">Geodia barretti</name>
    <name type="common">Barrett's horny sponge</name>
    <dbReference type="NCBI Taxonomy" id="519541"/>
    <lineage>
        <taxon>Eukaryota</taxon>
        <taxon>Metazoa</taxon>
        <taxon>Porifera</taxon>
        <taxon>Demospongiae</taxon>
        <taxon>Heteroscleromorpha</taxon>
        <taxon>Tetractinellida</taxon>
        <taxon>Astrophorina</taxon>
        <taxon>Geodiidae</taxon>
        <taxon>Geodia</taxon>
    </lineage>
</organism>
<keyword evidence="3" id="KW-1185">Reference proteome</keyword>
<feature type="region of interest" description="Disordered" evidence="1">
    <location>
        <begin position="8"/>
        <end position="28"/>
    </location>
</feature>
<reference evidence="2" key="1">
    <citation type="submission" date="2023-03" db="EMBL/GenBank/DDBJ databases">
        <authorList>
            <person name="Steffen K."/>
            <person name="Cardenas P."/>
        </authorList>
    </citation>
    <scope>NUCLEOTIDE SEQUENCE</scope>
</reference>
<dbReference type="AlphaFoldDB" id="A0AA35SLY1"/>
<gene>
    <name evidence="2" type="ORF">GBAR_LOCUS17918</name>
</gene>
<protein>
    <submittedName>
        <fullName evidence="2">Uncharacterized protein</fullName>
    </submittedName>
</protein>
<sequence>MERLLTSLHDLLDPETDPPPRPTRPAVLPLSLKCSYPAQRLRSTYLHERSPPVIHRDLSPETFSDSGIGAKIVIWRARIVPLSENCSHHDKGPGPQSTCLQKPVLLLNRMPKVKYDAVSMSSLLE</sequence>